<accession>R7TN60</accession>
<protein>
    <submittedName>
        <fullName evidence="2 3">Uncharacterized protein</fullName>
    </submittedName>
</protein>
<dbReference type="AlphaFoldDB" id="R7TN60"/>
<keyword evidence="1" id="KW-0175">Coiled coil</keyword>
<dbReference type="GO" id="GO:0007283">
    <property type="term" value="P:spermatogenesis"/>
    <property type="evidence" value="ECO:0007669"/>
    <property type="project" value="TreeGrafter"/>
</dbReference>
<gene>
    <name evidence="2" type="ORF">CAPTEDRAFT_224432</name>
</gene>
<name>R7TN60_CAPTE</name>
<dbReference type="Proteomes" id="UP000014760">
    <property type="component" value="Unassembled WGS sequence"/>
</dbReference>
<dbReference type="STRING" id="283909.R7TN60"/>
<dbReference type="OrthoDB" id="6350415at2759"/>
<evidence type="ECO:0000256" key="1">
    <source>
        <dbReference type="SAM" id="Coils"/>
    </source>
</evidence>
<organism evidence="2">
    <name type="scientific">Capitella teleta</name>
    <name type="common">Polychaete worm</name>
    <dbReference type="NCBI Taxonomy" id="283909"/>
    <lineage>
        <taxon>Eukaryota</taxon>
        <taxon>Metazoa</taxon>
        <taxon>Spiralia</taxon>
        <taxon>Lophotrochozoa</taxon>
        <taxon>Annelida</taxon>
        <taxon>Polychaeta</taxon>
        <taxon>Sedentaria</taxon>
        <taxon>Scolecida</taxon>
        <taxon>Capitellidae</taxon>
        <taxon>Capitella</taxon>
    </lineage>
</organism>
<dbReference type="EMBL" id="AMQN01002424">
    <property type="status" value="NOT_ANNOTATED_CDS"/>
    <property type="molecule type" value="Genomic_DNA"/>
</dbReference>
<dbReference type="OMA" id="HEQESHI"/>
<keyword evidence="4" id="KW-1185">Reference proteome</keyword>
<evidence type="ECO:0000313" key="2">
    <source>
        <dbReference type="EMBL" id="ELT95079.1"/>
    </source>
</evidence>
<evidence type="ECO:0000313" key="4">
    <source>
        <dbReference type="Proteomes" id="UP000014760"/>
    </source>
</evidence>
<evidence type="ECO:0000313" key="3">
    <source>
        <dbReference type="EnsemblMetazoa" id="CapteP224432"/>
    </source>
</evidence>
<dbReference type="InterPro" id="IPR037391">
    <property type="entry name" value="PMF1-bd"/>
</dbReference>
<dbReference type="PANTHER" id="PTHR18881:SF2">
    <property type="entry name" value="POLYAMINE-MODULATED FACTOR 1-BINDING PROTEIN 1"/>
    <property type="match status" value="1"/>
</dbReference>
<sequence length="282" mass="32839">MQSELEQLRHKQLVSGEEVAGLRIALEESRSNGERLHKESELVVQNVNTWVREQKQANEKLGKKIREQSKAIMALSAEKDNLSEQLELVVKENKRLVTELDEKRLDYDKFRSLQNHSAHQQVLLHQLRNRLEEYEDEQDKDVKDKLTTIEDLHSRLKTNVENVQQLHSKVSQLERENSRIRGDLERENGAMQTLQLQLESKEQVISSLRAQLDSRAVGSRALAMDKAVSKIDAGSLTNLKQPGTENRQEFDKNYWMQRVEELSVQLQRSENLHRTKEQKTES</sequence>
<feature type="coiled-coil region" evidence="1">
    <location>
        <begin position="51"/>
        <end position="211"/>
    </location>
</feature>
<dbReference type="HOGENOM" id="CLU_987809_0_0_1"/>
<reference evidence="3" key="3">
    <citation type="submission" date="2015-06" db="UniProtKB">
        <authorList>
            <consortium name="EnsemblMetazoa"/>
        </authorList>
    </citation>
    <scope>IDENTIFICATION</scope>
</reference>
<reference evidence="4" key="1">
    <citation type="submission" date="2012-12" db="EMBL/GenBank/DDBJ databases">
        <authorList>
            <person name="Hellsten U."/>
            <person name="Grimwood J."/>
            <person name="Chapman J.A."/>
            <person name="Shapiro H."/>
            <person name="Aerts A."/>
            <person name="Otillar R.P."/>
            <person name="Terry A.Y."/>
            <person name="Boore J.L."/>
            <person name="Simakov O."/>
            <person name="Marletaz F."/>
            <person name="Cho S.-J."/>
            <person name="Edsinger-Gonzales E."/>
            <person name="Havlak P."/>
            <person name="Kuo D.-H."/>
            <person name="Larsson T."/>
            <person name="Lv J."/>
            <person name="Arendt D."/>
            <person name="Savage R."/>
            <person name="Osoegawa K."/>
            <person name="de Jong P."/>
            <person name="Lindberg D.R."/>
            <person name="Seaver E.C."/>
            <person name="Weisblat D.A."/>
            <person name="Putnam N.H."/>
            <person name="Grigoriev I.V."/>
            <person name="Rokhsar D.S."/>
        </authorList>
    </citation>
    <scope>NUCLEOTIDE SEQUENCE</scope>
    <source>
        <strain evidence="4">I ESC-2004</strain>
    </source>
</reference>
<dbReference type="EMBL" id="KB309217">
    <property type="protein sequence ID" value="ELT95079.1"/>
    <property type="molecule type" value="Genomic_DNA"/>
</dbReference>
<dbReference type="EnsemblMetazoa" id="CapteT224432">
    <property type="protein sequence ID" value="CapteP224432"/>
    <property type="gene ID" value="CapteG224432"/>
</dbReference>
<reference evidence="2 4" key="2">
    <citation type="journal article" date="2013" name="Nature">
        <title>Insights into bilaterian evolution from three spiralian genomes.</title>
        <authorList>
            <person name="Simakov O."/>
            <person name="Marletaz F."/>
            <person name="Cho S.J."/>
            <person name="Edsinger-Gonzales E."/>
            <person name="Havlak P."/>
            <person name="Hellsten U."/>
            <person name="Kuo D.H."/>
            <person name="Larsson T."/>
            <person name="Lv J."/>
            <person name="Arendt D."/>
            <person name="Savage R."/>
            <person name="Osoegawa K."/>
            <person name="de Jong P."/>
            <person name="Grimwood J."/>
            <person name="Chapman J.A."/>
            <person name="Shapiro H."/>
            <person name="Aerts A."/>
            <person name="Otillar R.P."/>
            <person name="Terry A.Y."/>
            <person name="Boore J.L."/>
            <person name="Grigoriev I.V."/>
            <person name="Lindberg D.R."/>
            <person name="Seaver E.C."/>
            <person name="Weisblat D.A."/>
            <person name="Putnam N.H."/>
            <person name="Rokhsar D.S."/>
        </authorList>
    </citation>
    <scope>NUCLEOTIDE SEQUENCE</scope>
    <source>
        <strain evidence="2 4">I ESC-2004</strain>
    </source>
</reference>
<proteinExistence type="predicted"/>
<dbReference type="PANTHER" id="PTHR18881">
    <property type="entry name" value="POLYAMINE-MODULATED FACTOR 1-BINDING PROTEIN 1-RELATED"/>
    <property type="match status" value="1"/>
</dbReference>